<dbReference type="InterPro" id="IPR003313">
    <property type="entry name" value="AraC-bd"/>
</dbReference>
<dbReference type="EMBL" id="VHSH01000011">
    <property type="protein sequence ID" value="TQV73324.1"/>
    <property type="molecule type" value="Genomic_DNA"/>
</dbReference>
<keyword evidence="3" id="KW-0010">Activator</keyword>
<dbReference type="RefSeq" id="WP_142899224.1">
    <property type="nucleotide sequence ID" value="NZ_ML660062.1"/>
</dbReference>
<organism evidence="6 7">
    <name type="scientific">Denitrobaculum tricleocarpae</name>
    <dbReference type="NCBI Taxonomy" id="2591009"/>
    <lineage>
        <taxon>Bacteria</taxon>
        <taxon>Pseudomonadati</taxon>
        <taxon>Pseudomonadota</taxon>
        <taxon>Alphaproteobacteria</taxon>
        <taxon>Rhodospirillales</taxon>
        <taxon>Rhodospirillaceae</taxon>
        <taxon>Denitrobaculum</taxon>
    </lineage>
</organism>
<dbReference type="GO" id="GO:0043565">
    <property type="term" value="F:sequence-specific DNA binding"/>
    <property type="evidence" value="ECO:0007669"/>
    <property type="project" value="InterPro"/>
</dbReference>
<dbReference type="PROSITE" id="PS00041">
    <property type="entry name" value="HTH_ARAC_FAMILY_1"/>
    <property type="match status" value="1"/>
</dbReference>
<keyword evidence="2" id="KW-0238">DNA-binding</keyword>
<dbReference type="Pfam" id="PF02311">
    <property type="entry name" value="AraC_binding"/>
    <property type="match status" value="1"/>
</dbReference>
<dbReference type="Pfam" id="PF12833">
    <property type="entry name" value="HTH_18"/>
    <property type="match status" value="1"/>
</dbReference>
<dbReference type="PANTHER" id="PTHR46796:SF2">
    <property type="entry name" value="TRANSCRIPTIONAL REGULATORY PROTEIN"/>
    <property type="match status" value="1"/>
</dbReference>
<comment type="caution">
    <text evidence="6">The sequence shown here is derived from an EMBL/GenBank/DDBJ whole genome shotgun (WGS) entry which is preliminary data.</text>
</comment>
<evidence type="ECO:0000256" key="2">
    <source>
        <dbReference type="ARBA" id="ARBA00023125"/>
    </source>
</evidence>
<dbReference type="PRINTS" id="PR00032">
    <property type="entry name" value="HTHARAC"/>
</dbReference>
<protein>
    <submittedName>
        <fullName evidence="6">AraC family transcriptional regulator</fullName>
    </submittedName>
</protein>
<feature type="domain" description="HTH araC/xylS-type" evidence="5">
    <location>
        <begin position="197"/>
        <end position="294"/>
    </location>
</feature>
<name>A0A545T7W4_9PROT</name>
<dbReference type="InterPro" id="IPR018062">
    <property type="entry name" value="HTH_AraC-typ_CS"/>
</dbReference>
<evidence type="ECO:0000256" key="3">
    <source>
        <dbReference type="ARBA" id="ARBA00023159"/>
    </source>
</evidence>
<reference evidence="6 7" key="1">
    <citation type="submission" date="2019-06" db="EMBL/GenBank/DDBJ databases">
        <title>Whole genome sequence for Rhodospirillaceae sp. R148.</title>
        <authorList>
            <person name="Wang G."/>
        </authorList>
    </citation>
    <scope>NUCLEOTIDE SEQUENCE [LARGE SCALE GENOMIC DNA]</scope>
    <source>
        <strain evidence="6 7">R148</strain>
    </source>
</reference>
<keyword evidence="1" id="KW-0805">Transcription regulation</keyword>
<evidence type="ECO:0000313" key="7">
    <source>
        <dbReference type="Proteomes" id="UP000315252"/>
    </source>
</evidence>
<evidence type="ECO:0000313" key="6">
    <source>
        <dbReference type="EMBL" id="TQV73324.1"/>
    </source>
</evidence>
<dbReference type="SUPFAM" id="SSF51215">
    <property type="entry name" value="Regulatory protein AraC"/>
    <property type="match status" value="1"/>
</dbReference>
<accession>A0A545T7W4</accession>
<dbReference type="Proteomes" id="UP000315252">
    <property type="component" value="Unassembled WGS sequence"/>
</dbReference>
<dbReference type="PROSITE" id="PS01124">
    <property type="entry name" value="HTH_ARAC_FAMILY_2"/>
    <property type="match status" value="1"/>
</dbReference>
<dbReference type="OrthoDB" id="9809338at2"/>
<dbReference type="InterPro" id="IPR018060">
    <property type="entry name" value="HTH_AraC"/>
</dbReference>
<dbReference type="Gene3D" id="1.10.10.60">
    <property type="entry name" value="Homeodomain-like"/>
    <property type="match status" value="1"/>
</dbReference>
<dbReference type="SMART" id="SM00342">
    <property type="entry name" value="HTH_ARAC"/>
    <property type="match status" value="1"/>
</dbReference>
<dbReference type="AlphaFoldDB" id="A0A545T7W4"/>
<dbReference type="InterPro" id="IPR009057">
    <property type="entry name" value="Homeodomain-like_sf"/>
</dbReference>
<evidence type="ECO:0000259" key="5">
    <source>
        <dbReference type="PROSITE" id="PS01124"/>
    </source>
</evidence>
<dbReference type="InterPro" id="IPR020449">
    <property type="entry name" value="Tscrpt_reg_AraC-type_HTH"/>
</dbReference>
<dbReference type="InterPro" id="IPR037923">
    <property type="entry name" value="HTH-like"/>
</dbReference>
<evidence type="ECO:0000256" key="1">
    <source>
        <dbReference type="ARBA" id="ARBA00023015"/>
    </source>
</evidence>
<dbReference type="PANTHER" id="PTHR46796">
    <property type="entry name" value="HTH-TYPE TRANSCRIPTIONAL ACTIVATOR RHAS-RELATED"/>
    <property type="match status" value="1"/>
</dbReference>
<dbReference type="GO" id="GO:0003700">
    <property type="term" value="F:DNA-binding transcription factor activity"/>
    <property type="evidence" value="ECO:0007669"/>
    <property type="project" value="InterPro"/>
</dbReference>
<keyword evidence="4" id="KW-0804">Transcription</keyword>
<dbReference type="SUPFAM" id="SSF46689">
    <property type="entry name" value="Homeodomain-like"/>
    <property type="match status" value="1"/>
</dbReference>
<proteinExistence type="predicted"/>
<dbReference type="InterPro" id="IPR050204">
    <property type="entry name" value="AraC_XylS_family_regulators"/>
</dbReference>
<gene>
    <name evidence="6" type="ORF">FKG95_25225</name>
</gene>
<evidence type="ECO:0000256" key="4">
    <source>
        <dbReference type="ARBA" id="ARBA00023163"/>
    </source>
</evidence>
<keyword evidence="7" id="KW-1185">Reference proteome</keyword>
<sequence length="298" mass="32828">MTGKKNRSGGEGIERLCGHASVAQRPRRDWFRNVASAPGLELFEAWFQGHAYDKHRHDTYAIGLTYLGVQAFDYRGAAQVSTAGKVIVLHPDEVHDGHAGSDEGFGYRMLYVSPVRLFEAVRSLSSDAVLPFVPDAVSSDPKLARVIASAFDDGRAAGLEPLATDSLILELAEGLRRNDPRSVARASGRSLDLPALQRVREFLDAAFDRVVSSSELEGVSGLSRYDLARQFRAAYGNSPYRYSLARRLDFARCRLSREGSLAELAVEAGFADQAHFTRMFKSAHGITPARYVRLHKSL</sequence>